<evidence type="ECO:0000313" key="10">
    <source>
        <dbReference type="EMBL" id="SCC46188.1"/>
    </source>
</evidence>
<keyword evidence="4" id="KW-0812">Transmembrane</keyword>
<keyword evidence="6" id="KW-0998">Cell outer membrane</keyword>
<keyword evidence="7" id="KW-0732">Signal</keyword>
<accession>A0A1C4ERD2</accession>
<feature type="domain" description="TonB-dependent receptor plug" evidence="8">
    <location>
        <begin position="152"/>
        <end position="260"/>
    </location>
</feature>
<protein>
    <submittedName>
        <fullName evidence="10">TonB-dependent Receptor Plug Domain</fullName>
    </submittedName>
</protein>
<dbReference type="EMBL" id="FMAR01000009">
    <property type="protein sequence ID" value="SCC46188.1"/>
    <property type="molecule type" value="Genomic_DNA"/>
</dbReference>
<proteinExistence type="predicted"/>
<dbReference type="GO" id="GO:0015344">
    <property type="term" value="F:siderophore uptake transmembrane transporter activity"/>
    <property type="evidence" value="ECO:0007669"/>
    <property type="project" value="TreeGrafter"/>
</dbReference>
<evidence type="ECO:0000256" key="3">
    <source>
        <dbReference type="ARBA" id="ARBA00022452"/>
    </source>
</evidence>
<evidence type="ECO:0000256" key="5">
    <source>
        <dbReference type="ARBA" id="ARBA00023136"/>
    </source>
</evidence>
<evidence type="ECO:0000256" key="4">
    <source>
        <dbReference type="ARBA" id="ARBA00022692"/>
    </source>
</evidence>
<dbReference type="PANTHER" id="PTHR30069">
    <property type="entry name" value="TONB-DEPENDENT OUTER MEMBRANE RECEPTOR"/>
    <property type="match status" value="1"/>
</dbReference>
<evidence type="ECO:0000259" key="8">
    <source>
        <dbReference type="Pfam" id="PF07715"/>
    </source>
</evidence>
<dbReference type="PANTHER" id="PTHR30069:SF46">
    <property type="entry name" value="OAR PROTEIN"/>
    <property type="match status" value="1"/>
</dbReference>
<keyword evidence="10" id="KW-0675">Receptor</keyword>
<feature type="domain" description="TonB-dependent transporter Oar-like beta-barrel" evidence="9">
    <location>
        <begin position="371"/>
        <end position="1017"/>
    </location>
</feature>
<evidence type="ECO:0000256" key="6">
    <source>
        <dbReference type="ARBA" id="ARBA00023237"/>
    </source>
</evidence>
<dbReference type="InterPro" id="IPR057601">
    <property type="entry name" value="Oar-like_b-barrel"/>
</dbReference>
<feature type="signal peptide" evidence="7">
    <location>
        <begin position="1"/>
        <end position="38"/>
    </location>
</feature>
<dbReference type="Proteomes" id="UP000242818">
    <property type="component" value="Unassembled WGS sequence"/>
</dbReference>
<evidence type="ECO:0000256" key="1">
    <source>
        <dbReference type="ARBA" id="ARBA00004571"/>
    </source>
</evidence>
<gene>
    <name evidence="10" type="ORF">GA0116948_109142</name>
</gene>
<dbReference type="STRING" id="1335309.GA0116948_109142"/>
<organism evidence="10 11">
    <name type="scientific">Chitinophaga costaii</name>
    <dbReference type="NCBI Taxonomy" id="1335309"/>
    <lineage>
        <taxon>Bacteria</taxon>
        <taxon>Pseudomonadati</taxon>
        <taxon>Bacteroidota</taxon>
        <taxon>Chitinophagia</taxon>
        <taxon>Chitinophagales</taxon>
        <taxon>Chitinophagaceae</taxon>
        <taxon>Chitinophaga</taxon>
    </lineage>
</organism>
<dbReference type="Gene3D" id="2.170.130.10">
    <property type="entry name" value="TonB-dependent receptor, plug domain"/>
    <property type="match status" value="1"/>
</dbReference>
<dbReference type="Pfam" id="PF25183">
    <property type="entry name" value="OMP_b-brl_4"/>
    <property type="match status" value="2"/>
</dbReference>
<evidence type="ECO:0000256" key="7">
    <source>
        <dbReference type="SAM" id="SignalP"/>
    </source>
</evidence>
<comment type="subcellular location">
    <subcellularLocation>
        <location evidence="1">Cell outer membrane</location>
        <topology evidence="1">Multi-pass membrane protein</topology>
    </subcellularLocation>
</comment>
<keyword evidence="11" id="KW-1185">Reference proteome</keyword>
<dbReference type="GO" id="GO:0009279">
    <property type="term" value="C:cell outer membrane"/>
    <property type="evidence" value="ECO:0007669"/>
    <property type="project" value="UniProtKB-SubCell"/>
</dbReference>
<dbReference type="Gene3D" id="2.40.170.20">
    <property type="entry name" value="TonB-dependent receptor, beta-barrel domain"/>
    <property type="match status" value="1"/>
</dbReference>
<dbReference type="GO" id="GO:0044718">
    <property type="term" value="P:siderophore transmembrane transport"/>
    <property type="evidence" value="ECO:0007669"/>
    <property type="project" value="TreeGrafter"/>
</dbReference>
<keyword evidence="2" id="KW-0813">Transport</keyword>
<dbReference type="InterPro" id="IPR037066">
    <property type="entry name" value="Plug_dom_sf"/>
</dbReference>
<sequence>MTKVFSIFAASSNHVALMRIRKLLFTLALAFATIAVYAQATTSSLTGTVKDNKGQSLIGATVKAVHVPSGTVYGTITQNDGRFNIANMKVGGPYKIDITYIGYVSRSYDNISLQLGEPGKLNVVLEDNSKSLNEVEIVYQKNAAISPERQGTSTYVSQQQLQTLPTITRNVNDFARLTPQAQVRSNADGTTAGLSFANQSNKYNQFSVDGANATDVFGLASSGTNGGQAGLNPIPLDAIEQVQVVLSPYDVTMSGFTGGGINAVTRSGSNETHGSVYGFNQNQSFVGKSPDTRSKYGDFHDWTVGARVGGAIIKNKLFYFINIEGERRSAPIDNQPGASATNTMDVSKIEALSDFVKKTYGYDPGAYNGINTERQSNAIFARVDWNINEKNKLTVRHAFLKGWSNVISDGTSSMSYYNNGYKFKSTNNSTVVELNSTISSKFANVARLTYNATRDSRATPGSPFPSVKISDGGATYNLGTETNSQANALSQDNFTVTDNFTIYAGKHNITIGTDNQFYNTKNTFLPGVLGSYTYNSIADFETNAIGSVNSYVTKYSNKGDGDLAIAKVHMAQFGLYAQDAFGISENLKITYGLRADLPVFFNKPDDNPYFNSSTLASSYNVATNKVPKTTILLSPRIGFNWDVTGKGTTQLRGGVGIFTGRVPLVWISNQYSQTGYASSSINYNQSAAQNAQIIFDPTHPYQPKPAAGTVPPATEIDVTAHNFKYPRTFRANLAIDQKLPYGFVGTIEGIFTKTIQDILYKDINLAPSSGTVTTEGLTRPFYGAKVDPTFGNVVLLGNTTKGYSYNLSAVLQKSFSHGWYGRASYSFGHGYSLNDGTSSQAFSNYRYAYNVNGNNNLDLEHSNYDMGSRVLAFVSKKFTYGKFSTNLSLVYTGISGQVVSWVLYGDLNGDDGSTRTANSVSVAASAGSDLLFVPSSVNSFVPSYNIGSGNSLTAQQQYDAWMKYVNASSYLKDHVGKNTERNGARLPWENHFDFKVVEEFRIAKTHTISLSLDVFNISALLNKDWGHSYYASNQEFTPLNVATNKTGQLWTDPNHPLFTFNPQYGLNKYTNKPWTYSNFNSRYNMQIGLRYSF</sequence>
<dbReference type="InterPro" id="IPR036942">
    <property type="entry name" value="Beta-barrel_TonB_sf"/>
</dbReference>
<keyword evidence="5" id="KW-0472">Membrane</keyword>
<dbReference type="InterPro" id="IPR008969">
    <property type="entry name" value="CarboxyPept-like_regulatory"/>
</dbReference>
<name>A0A1C4ERD2_9BACT</name>
<dbReference type="OrthoDB" id="9768147at2"/>
<evidence type="ECO:0000259" key="9">
    <source>
        <dbReference type="Pfam" id="PF25183"/>
    </source>
</evidence>
<feature type="domain" description="TonB-dependent transporter Oar-like beta-barrel" evidence="9">
    <location>
        <begin position="264"/>
        <end position="335"/>
    </location>
</feature>
<dbReference type="SUPFAM" id="SSF56935">
    <property type="entry name" value="Porins"/>
    <property type="match status" value="1"/>
</dbReference>
<evidence type="ECO:0000313" key="11">
    <source>
        <dbReference type="Proteomes" id="UP000242818"/>
    </source>
</evidence>
<dbReference type="SUPFAM" id="SSF49464">
    <property type="entry name" value="Carboxypeptidase regulatory domain-like"/>
    <property type="match status" value="1"/>
</dbReference>
<dbReference type="Gene3D" id="2.60.40.1120">
    <property type="entry name" value="Carboxypeptidase-like, regulatory domain"/>
    <property type="match status" value="1"/>
</dbReference>
<evidence type="ECO:0000256" key="2">
    <source>
        <dbReference type="ARBA" id="ARBA00022448"/>
    </source>
</evidence>
<reference evidence="10 11" key="1">
    <citation type="submission" date="2016-08" db="EMBL/GenBank/DDBJ databases">
        <authorList>
            <person name="Seilhamer J.J."/>
        </authorList>
    </citation>
    <scope>NUCLEOTIDE SEQUENCE [LARGE SCALE GENOMIC DNA]</scope>
    <source>
        <strain evidence="10 11">A37T2</strain>
    </source>
</reference>
<dbReference type="InterPro" id="IPR012910">
    <property type="entry name" value="Plug_dom"/>
</dbReference>
<dbReference type="Pfam" id="PF13620">
    <property type="entry name" value="CarboxypepD_reg"/>
    <property type="match status" value="1"/>
</dbReference>
<dbReference type="Pfam" id="PF07715">
    <property type="entry name" value="Plug"/>
    <property type="match status" value="1"/>
</dbReference>
<dbReference type="InterPro" id="IPR039426">
    <property type="entry name" value="TonB-dep_rcpt-like"/>
</dbReference>
<keyword evidence="3" id="KW-1134">Transmembrane beta strand</keyword>
<feature type="chain" id="PRO_5008691358" evidence="7">
    <location>
        <begin position="39"/>
        <end position="1093"/>
    </location>
</feature>
<dbReference type="AlphaFoldDB" id="A0A1C4ERD2"/>